<gene>
    <name evidence="3" type="ORF">SAMN02745134_01803</name>
</gene>
<dbReference type="Proteomes" id="UP000192468">
    <property type="component" value="Unassembled WGS sequence"/>
</dbReference>
<dbReference type="InterPro" id="IPR001633">
    <property type="entry name" value="EAL_dom"/>
</dbReference>
<dbReference type="PANTHER" id="PTHR33121">
    <property type="entry name" value="CYCLIC DI-GMP PHOSPHODIESTERASE PDEF"/>
    <property type="match status" value="1"/>
</dbReference>
<dbReference type="SUPFAM" id="SSF141868">
    <property type="entry name" value="EAL domain-like"/>
    <property type="match status" value="1"/>
</dbReference>
<feature type="non-terminal residue" evidence="3">
    <location>
        <position position="1"/>
    </location>
</feature>
<dbReference type="NCBIfam" id="TIGR00254">
    <property type="entry name" value="GGDEF"/>
    <property type="match status" value="1"/>
</dbReference>
<dbReference type="PROSITE" id="PS50883">
    <property type="entry name" value="EAL"/>
    <property type="match status" value="1"/>
</dbReference>
<dbReference type="InterPro" id="IPR000160">
    <property type="entry name" value="GGDEF_dom"/>
</dbReference>
<organism evidence="3 4">
    <name type="scientific">Clostridium acidisoli DSM 12555</name>
    <dbReference type="NCBI Taxonomy" id="1121291"/>
    <lineage>
        <taxon>Bacteria</taxon>
        <taxon>Bacillati</taxon>
        <taxon>Bacillota</taxon>
        <taxon>Clostridia</taxon>
        <taxon>Eubacteriales</taxon>
        <taxon>Clostridiaceae</taxon>
        <taxon>Clostridium</taxon>
    </lineage>
</organism>
<accession>A0A1W1XI61</accession>
<dbReference type="SMART" id="SM00052">
    <property type="entry name" value="EAL"/>
    <property type="match status" value="1"/>
</dbReference>
<dbReference type="EMBL" id="FWXH01000005">
    <property type="protein sequence ID" value="SMC23198.1"/>
    <property type="molecule type" value="Genomic_DNA"/>
</dbReference>
<dbReference type="PROSITE" id="PS50887">
    <property type="entry name" value="GGDEF"/>
    <property type="match status" value="1"/>
</dbReference>
<dbReference type="GO" id="GO:0071111">
    <property type="term" value="F:cyclic-guanylate-specific phosphodiesterase activity"/>
    <property type="evidence" value="ECO:0007669"/>
    <property type="project" value="InterPro"/>
</dbReference>
<dbReference type="PANTHER" id="PTHR33121:SF70">
    <property type="entry name" value="SIGNALING PROTEIN YKOW"/>
    <property type="match status" value="1"/>
</dbReference>
<feature type="domain" description="EAL" evidence="1">
    <location>
        <begin position="206"/>
        <end position="459"/>
    </location>
</feature>
<dbReference type="STRING" id="1121291.SAMN02745134_01803"/>
<evidence type="ECO:0000259" key="1">
    <source>
        <dbReference type="PROSITE" id="PS50883"/>
    </source>
</evidence>
<dbReference type="CDD" id="cd01949">
    <property type="entry name" value="GGDEF"/>
    <property type="match status" value="1"/>
</dbReference>
<protein>
    <submittedName>
        <fullName evidence="3">Diguanylate cyclase (GGDEF) domain-containing protein</fullName>
    </submittedName>
</protein>
<dbReference type="Gene3D" id="3.20.20.450">
    <property type="entry name" value="EAL domain"/>
    <property type="match status" value="1"/>
</dbReference>
<evidence type="ECO:0000259" key="2">
    <source>
        <dbReference type="PROSITE" id="PS50887"/>
    </source>
</evidence>
<dbReference type="AlphaFoldDB" id="A0A1W1XI61"/>
<dbReference type="InterPro" id="IPR050706">
    <property type="entry name" value="Cyclic-di-GMP_PDE-like"/>
</dbReference>
<feature type="domain" description="GGDEF" evidence="2">
    <location>
        <begin position="64"/>
        <end position="197"/>
    </location>
</feature>
<evidence type="ECO:0000313" key="4">
    <source>
        <dbReference type="Proteomes" id="UP000192468"/>
    </source>
</evidence>
<sequence length="459" mass="52734">QNIYFVYKHLIVLKIFVNMGNFIRSVDMELMNSYYNNLKKDVYSLNYSLVKFKNLINECNVKDRKFALCLIDISNFKNYNYVYGYEFGNSVLYAVFNEIKASVGKLGYVCLYGGNVFLVILDKKTEKQEVLDAVTQIEDRLKKIFNIDDVSTKILINMGIALYPENSKNVENVLKCAEIALNYSKKLDLYTHSFFNHKMHNLALKNAGIEINLLKSSYEEDFLVYYQPEYDTSSMKIVGAEALIRWGTGSHGVLESKDFIKIAIKNGMENNINKVLIDKVCNQIKKLEQKGIEYIDIYVNVSGKLMMKKEFLERIKNIIASRGIDASKIVIEIPEKMLNRVDDRVIKVISYIRSMGIKVFLDDFGAKYSSLNHLMHLPVDGIKIDKAIVNAINKNSKTIVVFQNIMRMSRELNVEVIAKGVETQKEIEILKKMGCTKVQGFALGRPMDEKSFMELIDKP</sequence>
<dbReference type="Pfam" id="PF00990">
    <property type="entry name" value="GGDEF"/>
    <property type="match status" value="1"/>
</dbReference>
<dbReference type="SMART" id="SM00267">
    <property type="entry name" value="GGDEF"/>
    <property type="match status" value="1"/>
</dbReference>
<dbReference type="InterPro" id="IPR043128">
    <property type="entry name" value="Rev_trsase/Diguanyl_cyclase"/>
</dbReference>
<reference evidence="3 4" key="1">
    <citation type="submission" date="2017-04" db="EMBL/GenBank/DDBJ databases">
        <authorList>
            <person name="Afonso C.L."/>
            <person name="Miller P.J."/>
            <person name="Scott M.A."/>
            <person name="Spackman E."/>
            <person name="Goraichik I."/>
            <person name="Dimitrov K.M."/>
            <person name="Suarez D.L."/>
            <person name="Swayne D.E."/>
        </authorList>
    </citation>
    <scope>NUCLEOTIDE SEQUENCE [LARGE SCALE GENOMIC DNA]</scope>
    <source>
        <strain evidence="3 4">DSM 12555</strain>
    </source>
</reference>
<evidence type="ECO:0000313" key="3">
    <source>
        <dbReference type="EMBL" id="SMC23198.1"/>
    </source>
</evidence>
<proteinExistence type="predicted"/>
<dbReference type="Gene3D" id="3.30.70.270">
    <property type="match status" value="1"/>
</dbReference>
<dbReference type="Pfam" id="PF00563">
    <property type="entry name" value="EAL"/>
    <property type="match status" value="1"/>
</dbReference>
<dbReference type="InterPro" id="IPR035919">
    <property type="entry name" value="EAL_sf"/>
</dbReference>
<dbReference type="SUPFAM" id="SSF55073">
    <property type="entry name" value="Nucleotide cyclase"/>
    <property type="match status" value="1"/>
</dbReference>
<name>A0A1W1XI61_9CLOT</name>
<dbReference type="CDD" id="cd01948">
    <property type="entry name" value="EAL"/>
    <property type="match status" value="1"/>
</dbReference>
<dbReference type="InterPro" id="IPR029787">
    <property type="entry name" value="Nucleotide_cyclase"/>
</dbReference>
<keyword evidence="4" id="KW-1185">Reference proteome</keyword>